<evidence type="ECO:0000313" key="2">
    <source>
        <dbReference type="EMBL" id="TSB45943.1"/>
    </source>
</evidence>
<gene>
    <name evidence="2" type="ORF">FN960_13620</name>
</gene>
<evidence type="ECO:0000313" key="3">
    <source>
        <dbReference type="Proteomes" id="UP000318521"/>
    </source>
</evidence>
<protein>
    <submittedName>
        <fullName evidence="2">Uncharacterized protein</fullName>
    </submittedName>
</protein>
<organism evidence="2 3">
    <name type="scientific">Alkalicoccobacillus porphyridii</name>
    <dbReference type="NCBI Taxonomy" id="2597270"/>
    <lineage>
        <taxon>Bacteria</taxon>
        <taxon>Bacillati</taxon>
        <taxon>Bacillota</taxon>
        <taxon>Bacilli</taxon>
        <taxon>Bacillales</taxon>
        <taxon>Bacillaceae</taxon>
        <taxon>Alkalicoccobacillus</taxon>
    </lineage>
</organism>
<keyword evidence="1" id="KW-0812">Transmembrane</keyword>
<sequence length="123" mass="13769">MKHNIYTLLITYVLSTLSISLFQPTDNLLGGGNFLHDVLIISIYTLPGLFLYLFPLSFAINFVSQKAPDARFAFSFNMYIAAGLAPVFLLGFLALFSLITSLIYFAVGEVLRLYYLRNKVVGD</sequence>
<feature type="transmembrane region" description="Helical" evidence="1">
    <location>
        <begin position="76"/>
        <end position="107"/>
    </location>
</feature>
<dbReference type="AlphaFoldDB" id="A0A553ZWX3"/>
<keyword evidence="1" id="KW-0472">Membrane</keyword>
<dbReference type="Proteomes" id="UP000318521">
    <property type="component" value="Unassembled WGS sequence"/>
</dbReference>
<accession>A0A553ZWX3</accession>
<dbReference type="EMBL" id="VLXZ01000008">
    <property type="protein sequence ID" value="TSB45943.1"/>
    <property type="molecule type" value="Genomic_DNA"/>
</dbReference>
<name>A0A553ZWX3_9BACI</name>
<proteinExistence type="predicted"/>
<evidence type="ECO:0000256" key="1">
    <source>
        <dbReference type="SAM" id="Phobius"/>
    </source>
</evidence>
<reference evidence="2 3" key="1">
    <citation type="submission" date="2019-07" db="EMBL/GenBank/DDBJ databases">
        <authorList>
            <person name="Park Y.J."/>
            <person name="Jeong S.E."/>
            <person name="Jung H.S."/>
        </authorList>
    </citation>
    <scope>NUCLEOTIDE SEQUENCE [LARGE SCALE GENOMIC DNA]</scope>
    <source>
        <strain evidence="3">P16(2019)</strain>
    </source>
</reference>
<keyword evidence="1" id="KW-1133">Transmembrane helix</keyword>
<comment type="caution">
    <text evidence="2">The sequence shown here is derived from an EMBL/GenBank/DDBJ whole genome shotgun (WGS) entry which is preliminary data.</text>
</comment>
<dbReference type="RefSeq" id="WP_143849283.1">
    <property type="nucleotide sequence ID" value="NZ_VLXZ01000008.1"/>
</dbReference>
<keyword evidence="3" id="KW-1185">Reference proteome</keyword>
<feature type="transmembrane region" description="Helical" evidence="1">
    <location>
        <begin position="38"/>
        <end position="64"/>
    </location>
</feature>